<comment type="caution">
    <text evidence="1">The sequence shown here is derived from an EMBL/GenBank/DDBJ whole genome shotgun (WGS) entry which is preliminary data.</text>
</comment>
<gene>
    <name evidence="1" type="ORF">RPERSI_LOCUS977</name>
</gene>
<dbReference type="EMBL" id="CAJVQC010000797">
    <property type="protein sequence ID" value="CAG8480837.1"/>
    <property type="molecule type" value="Genomic_DNA"/>
</dbReference>
<evidence type="ECO:0000313" key="2">
    <source>
        <dbReference type="Proteomes" id="UP000789920"/>
    </source>
</evidence>
<keyword evidence="2" id="KW-1185">Reference proteome</keyword>
<protein>
    <submittedName>
        <fullName evidence="1">36731_t:CDS:1</fullName>
    </submittedName>
</protein>
<sequence>MNLKQLSKNNDYDNKIKTSFKINISNNQNNDAFDFFNSNYNIILLEQILLTSNNIAIINNNSFNFLNGSCNIILSKQKASSINNNIVIIDDESFDLFNNSYNITLSEQASSTNNNLVMIKKDI</sequence>
<dbReference type="Proteomes" id="UP000789920">
    <property type="component" value="Unassembled WGS sequence"/>
</dbReference>
<name>A0ACA9KMS9_9GLOM</name>
<evidence type="ECO:0000313" key="1">
    <source>
        <dbReference type="EMBL" id="CAG8480837.1"/>
    </source>
</evidence>
<organism evidence="1 2">
    <name type="scientific">Racocetra persica</name>
    <dbReference type="NCBI Taxonomy" id="160502"/>
    <lineage>
        <taxon>Eukaryota</taxon>
        <taxon>Fungi</taxon>
        <taxon>Fungi incertae sedis</taxon>
        <taxon>Mucoromycota</taxon>
        <taxon>Glomeromycotina</taxon>
        <taxon>Glomeromycetes</taxon>
        <taxon>Diversisporales</taxon>
        <taxon>Gigasporaceae</taxon>
        <taxon>Racocetra</taxon>
    </lineage>
</organism>
<reference evidence="1" key="1">
    <citation type="submission" date="2021-06" db="EMBL/GenBank/DDBJ databases">
        <authorList>
            <person name="Kallberg Y."/>
            <person name="Tangrot J."/>
            <person name="Rosling A."/>
        </authorList>
    </citation>
    <scope>NUCLEOTIDE SEQUENCE</scope>
    <source>
        <strain evidence="1">MA461A</strain>
    </source>
</reference>
<accession>A0ACA9KMS9</accession>
<proteinExistence type="predicted"/>